<dbReference type="AlphaFoldDB" id="A0A451ACW3"/>
<keyword evidence="1" id="KW-0472">Membrane</keyword>
<proteinExistence type="predicted"/>
<evidence type="ECO:0000313" key="2">
    <source>
        <dbReference type="EMBL" id="VFK63869.1"/>
    </source>
</evidence>
<keyword evidence="1" id="KW-0812">Transmembrane</keyword>
<evidence type="ECO:0000256" key="1">
    <source>
        <dbReference type="SAM" id="Phobius"/>
    </source>
</evidence>
<keyword evidence="1" id="KW-1133">Transmembrane helix</keyword>
<name>A0A451ACW3_9GAMM</name>
<dbReference type="EMBL" id="CAADFW010000108">
    <property type="protein sequence ID" value="VFK63869.1"/>
    <property type="molecule type" value="Genomic_DNA"/>
</dbReference>
<protein>
    <submittedName>
        <fullName evidence="2">Uncharacterized protein</fullName>
    </submittedName>
</protein>
<accession>A0A451ACW3</accession>
<reference evidence="2" key="1">
    <citation type="submission" date="2019-02" db="EMBL/GenBank/DDBJ databases">
        <authorList>
            <person name="Gruber-Vodicka R. H."/>
            <person name="Seah K. B. B."/>
        </authorList>
    </citation>
    <scope>NUCLEOTIDE SEQUENCE</scope>
    <source>
        <strain evidence="2">BECK_BZ126</strain>
    </source>
</reference>
<gene>
    <name evidence="2" type="ORF">BECKTC1821F_GA0114240_11089</name>
</gene>
<organism evidence="2">
    <name type="scientific">Candidatus Kentrum sp. TC</name>
    <dbReference type="NCBI Taxonomy" id="2126339"/>
    <lineage>
        <taxon>Bacteria</taxon>
        <taxon>Pseudomonadati</taxon>
        <taxon>Pseudomonadota</taxon>
        <taxon>Gammaproteobacteria</taxon>
        <taxon>Candidatus Kentrum</taxon>
    </lineage>
</organism>
<feature type="transmembrane region" description="Helical" evidence="1">
    <location>
        <begin position="30"/>
        <end position="56"/>
    </location>
</feature>
<sequence>MPLVKRGEEESYLFSITANGRYALGDKDNIPVALVGTALAPFTSGLSLIVSGMAFVHQIQENKIRENSKYRKDYVGVILERQPMNFNSTIGSASTLRDGRSIDFLCPYCTKGKILTITNKFQFESLKIVKDTCSVCERSFYWFITEDSELIVLKSWRASKWIKLKD</sequence>